<name>A0A383CEW6_9ZZZZ</name>
<reference evidence="1" key="1">
    <citation type="submission" date="2018-05" db="EMBL/GenBank/DDBJ databases">
        <authorList>
            <person name="Lanie J.A."/>
            <person name="Ng W.-L."/>
            <person name="Kazmierczak K.M."/>
            <person name="Andrzejewski T.M."/>
            <person name="Davidsen T.M."/>
            <person name="Wayne K.J."/>
            <person name="Tettelin H."/>
            <person name="Glass J.I."/>
            <person name="Rusch D."/>
            <person name="Podicherti R."/>
            <person name="Tsui H.-C.T."/>
            <person name="Winkler M.E."/>
        </authorList>
    </citation>
    <scope>NUCLEOTIDE SEQUENCE</scope>
</reference>
<dbReference type="AlphaFoldDB" id="A0A383CEW6"/>
<dbReference type="EMBL" id="UINC01208258">
    <property type="protein sequence ID" value="SVE30711.1"/>
    <property type="molecule type" value="Genomic_DNA"/>
</dbReference>
<gene>
    <name evidence="1" type="ORF">METZ01_LOCUS483565</name>
</gene>
<evidence type="ECO:0000313" key="1">
    <source>
        <dbReference type="EMBL" id="SVE30711.1"/>
    </source>
</evidence>
<accession>A0A383CEW6</accession>
<protein>
    <submittedName>
        <fullName evidence="1">Uncharacterized protein</fullName>
    </submittedName>
</protein>
<organism evidence="1">
    <name type="scientific">marine metagenome</name>
    <dbReference type="NCBI Taxonomy" id="408172"/>
    <lineage>
        <taxon>unclassified sequences</taxon>
        <taxon>metagenomes</taxon>
        <taxon>ecological metagenomes</taxon>
    </lineage>
</organism>
<sequence>MDNLTPHINKNKDVIIYVNGRLIH</sequence>
<feature type="non-terminal residue" evidence="1">
    <location>
        <position position="24"/>
    </location>
</feature>
<proteinExistence type="predicted"/>